<reference evidence="2" key="2">
    <citation type="submission" date="2020-09" db="EMBL/GenBank/DDBJ databases">
        <authorList>
            <person name="Sun Q."/>
            <person name="Zhou Y."/>
        </authorList>
    </citation>
    <scope>NUCLEOTIDE SEQUENCE</scope>
    <source>
        <strain evidence="2">CGMCC 1.12360</strain>
    </source>
</reference>
<comment type="caution">
    <text evidence="2">The sequence shown here is derived from an EMBL/GenBank/DDBJ whole genome shotgun (WGS) entry which is preliminary data.</text>
</comment>
<dbReference type="RefSeq" id="WP_188390394.1">
    <property type="nucleotide sequence ID" value="NZ_BMEV01000001.1"/>
</dbReference>
<keyword evidence="1" id="KW-1133">Transmembrane helix</keyword>
<organism evidence="2 3">
    <name type="scientific">Compostibacillus humi</name>
    <dbReference type="NCBI Taxonomy" id="1245525"/>
    <lineage>
        <taxon>Bacteria</taxon>
        <taxon>Bacillati</taxon>
        <taxon>Bacillota</taxon>
        <taxon>Bacilli</taxon>
        <taxon>Bacillales</taxon>
        <taxon>Bacillaceae</taxon>
        <taxon>Compostibacillus</taxon>
    </lineage>
</organism>
<name>A0A8J3EJ02_9BACI</name>
<feature type="transmembrane region" description="Helical" evidence="1">
    <location>
        <begin position="75"/>
        <end position="93"/>
    </location>
</feature>
<dbReference type="EMBL" id="BMEV01000001">
    <property type="protein sequence ID" value="GGH68204.1"/>
    <property type="molecule type" value="Genomic_DNA"/>
</dbReference>
<evidence type="ECO:0000256" key="1">
    <source>
        <dbReference type="SAM" id="Phobius"/>
    </source>
</evidence>
<protein>
    <submittedName>
        <fullName evidence="2">Uncharacterized protein</fullName>
    </submittedName>
</protein>
<sequence>MAQSLNKEKSIEQFCTFVGITIGIGVIPILENIINNVWLKTIFGLIIVFLIVYLVKAVMKYLMIKKIPARYTEKLLPLYVIYILVYTIIRLALAG</sequence>
<accession>A0A8J3EJ02</accession>
<keyword evidence="3" id="KW-1185">Reference proteome</keyword>
<dbReference type="AlphaFoldDB" id="A0A8J3EJ02"/>
<gene>
    <name evidence="2" type="ORF">GCM10010978_00960</name>
</gene>
<keyword evidence="1" id="KW-0472">Membrane</keyword>
<reference evidence="2" key="1">
    <citation type="journal article" date="2014" name="Int. J. Syst. Evol. Microbiol.">
        <title>Complete genome sequence of Corynebacterium casei LMG S-19264T (=DSM 44701T), isolated from a smear-ripened cheese.</title>
        <authorList>
            <consortium name="US DOE Joint Genome Institute (JGI-PGF)"/>
            <person name="Walter F."/>
            <person name="Albersmeier A."/>
            <person name="Kalinowski J."/>
            <person name="Ruckert C."/>
        </authorList>
    </citation>
    <scope>NUCLEOTIDE SEQUENCE</scope>
    <source>
        <strain evidence="2">CGMCC 1.12360</strain>
    </source>
</reference>
<feature type="transmembrane region" description="Helical" evidence="1">
    <location>
        <begin position="42"/>
        <end position="63"/>
    </location>
</feature>
<keyword evidence="1" id="KW-0812">Transmembrane</keyword>
<feature type="transmembrane region" description="Helical" evidence="1">
    <location>
        <begin position="12"/>
        <end position="30"/>
    </location>
</feature>
<evidence type="ECO:0000313" key="3">
    <source>
        <dbReference type="Proteomes" id="UP000602050"/>
    </source>
</evidence>
<evidence type="ECO:0000313" key="2">
    <source>
        <dbReference type="EMBL" id="GGH68204.1"/>
    </source>
</evidence>
<proteinExistence type="predicted"/>
<dbReference type="Proteomes" id="UP000602050">
    <property type="component" value="Unassembled WGS sequence"/>
</dbReference>